<evidence type="ECO:0000313" key="3">
    <source>
        <dbReference type="Proteomes" id="UP000001017"/>
    </source>
</evidence>
<comment type="similarity">
    <text evidence="1">Belongs to the short-chain dehydrogenases/reductases (SDR) family.</text>
</comment>
<protein>
    <submittedName>
        <fullName evidence="2">Glucose 1-dehydrogenase</fullName>
    </submittedName>
</protein>
<dbReference type="FunFam" id="3.40.50.720:FF:000084">
    <property type="entry name" value="Short-chain dehydrogenase reductase"/>
    <property type="match status" value="1"/>
</dbReference>
<dbReference type="PANTHER" id="PTHR42879:SF2">
    <property type="entry name" value="3-OXOACYL-[ACYL-CARRIER-PROTEIN] REDUCTASE FABG"/>
    <property type="match status" value="1"/>
</dbReference>
<reference evidence="2 3" key="2">
    <citation type="journal article" date="2000" name="Proc. Natl. Acad. Sci. U.S.A.">
        <title>Archaeal adaptation to higher temperatures revealed by genomic sequence of Thermoplasma volcanium.</title>
        <authorList>
            <person name="Kawashima T."/>
            <person name="Amano N."/>
            <person name="Koike H."/>
            <person name="Makino S."/>
            <person name="Higuchi S."/>
            <person name="Kawashima-Ohya Y."/>
            <person name="Watanabe K."/>
            <person name="Yamazaki M."/>
            <person name="Kanehori K."/>
            <person name="Kawamoto T."/>
            <person name="Nunoshiba T."/>
            <person name="Yamamoto Y."/>
            <person name="Aramaki H."/>
            <person name="Makino K."/>
            <person name="Suzuki M."/>
        </authorList>
    </citation>
    <scope>NUCLEOTIDE SEQUENCE [LARGE SCALE GENOMIC DNA]</scope>
    <source>
        <strain evidence="3">ATCC 51530 / DSM 4299 / JCM 9571 / NBRC 15438 / GSS1</strain>
    </source>
</reference>
<gene>
    <name evidence="2" type="ORF">TVG1479238</name>
</gene>
<dbReference type="PRINTS" id="PR00080">
    <property type="entry name" value="SDRFAMILY"/>
</dbReference>
<dbReference type="InterPro" id="IPR002347">
    <property type="entry name" value="SDR_fam"/>
</dbReference>
<reference evidence="2 3" key="1">
    <citation type="journal article" date="1999" name="Proc. Jpn. Acad.">
        <title>Determination of the complete genomic DNA sequence of Thermoplasma volvanium GSS1.</title>
        <authorList>
            <person name="Kawashima T."/>
            <person name="Yamamoto Y."/>
            <person name="Aramaki H."/>
            <person name="Nunoshiba T."/>
            <person name="Kawamoto T."/>
            <person name="Watanabe K."/>
            <person name="Yamazaki M."/>
            <person name="Kanehori K."/>
            <person name="Amano N."/>
            <person name="Ohya Y."/>
            <person name="Makino K."/>
            <person name="Suzuki M."/>
        </authorList>
    </citation>
    <scope>NUCLEOTIDE SEQUENCE [LARGE SCALE GENOMIC DNA]</scope>
    <source>
        <strain evidence="3">ATCC 51530 / DSM 4299 / JCM 9571 / NBRC 15438 / GSS1</strain>
    </source>
</reference>
<dbReference type="eggNOG" id="arCOG01259">
    <property type="taxonomic scope" value="Archaea"/>
</dbReference>
<dbReference type="PhylomeDB" id="Q978I3"/>
<accession>Q978I3</accession>
<dbReference type="InterPro" id="IPR050259">
    <property type="entry name" value="SDR"/>
</dbReference>
<dbReference type="PRINTS" id="PR00081">
    <property type="entry name" value="GDHRDH"/>
</dbReference>
<dbReference type="HOGENOM" id="CLU_010194_1_2_2"/>
<evidence type="ECO:0000256" key="1">
    <source>
        <dbReference type="ARBA" id="ARBA00006484"/>
    </source>
</evidence>
<dbReference type="NCBIfam" id="NF004746">
    <property type="entry name" value="PRK06077.1"/>
    <property type="match status" value="1"/>
</dbReference>
<keyword evidence="3" id="KW-1185">Reference proteome</keyword>
<dbReference type="AlphaFoldDB" id="Q978I3"/>
<dbReference type="GeneID" id="1442122"/>
<dbReference type="SUPFAM" id="SSF51735">
    <property type="entry name" value="NAD(P)-binding Rossmann-fold domains"/>
    <property type="match status" value="1"/>
</dbReference>
<dbReference type="Gene3D" id="3.40.50.720">
    <property type="entry name" value="NAD(P)-binding Rossmann-like Domain"/>
    <property type="match status" value="1"/>
</dbReference>
<dbReference type="CDD" id="cd05233">
    <property type="entry name" value="SDR_c"/>
    <property type="match status" value="1"/>
</dbReference>
<dbReference type="Pfam" id="PF13561">
    <property type="entry name" value="adh_short_C2"/>
    <property type="match status" value="1"/>
</dbReference>
<dbReference type="Proteomes" id="UP000001017">
    <property type="component" value="Chromosome"/>
</dbReference>
<dbReference type="RefSeq" id="WP_010917664.1">
    <property type="nucleotide sequence ID" value="NC_002689.2"/>
</dbReference>
<dbReference type="EMBL" id="BA000011">
    <property type="protein sequence ID" value="BAB60574.1"/>
    <property type="molecule type" value="Genomic_DNA"/>
</dbReference>
<dbReference type="PaxDb" id="273116-14325671"/>
<evidence type="ECO:0000313" key="2">
    <source>
        <dbReference type="EMBL" id="BAB60574.1"/>
    </source>
</evidence>
<name>Q978I3_THEVO</name>
<dbReference type="InterPro" id="IPR036291">
    <property type="entry name" value="NAD(P)-bd_dom_sf"/>
</dbReference>
<dbReference type="STRING" id="273116.gene:9382243"/>
<sequence>MDLKDKVAVVTGSGRGIGRAISVALAKNRCKVIINVKKRLEEGQETLRMVEEYSQGILVKADVSTREGCASIINEARKNFDSIDILVNNAGLGIAMPFMNSDDSLIQKLIDTNIMSVIRCSQEIGRVMEDGGTIINVSSVAGLKPMPLLPIYGMTKAAIINLTQYMAYDFAQRRIRVNAVAPSVVSTKMGNSLVDISGLKEDKFAKEYTLTGKIIDPDEVADAVIFLAKSDSITGQTLVIDSGWLLK</sequence>
<organism evidence="2 3">
    <name type="scientific">Thermoplasma volcanium (strain ATCC 51530 / DSM 4299 / JCM 9571 / NBRC 15438 / GSS1)</name>
    <dbReference type="NCBI Taxonomy" id="273116"/>
    <lineage>
        <taxon>Archaea</taxon>
        <taxon>Methanobacteriati</taxon>
        <taxon>Thermoplasmatota</taxon>
        <taxon>Thermoplasmata</taxon>
        <taxon>Thermoplasmatales</taxon>
        <taxon>Thermoplasmataceae</taxon>
        <taxon>Thermoplasma</taxon>
    </lineage>
</organism>
<proteinExistence type="inferred from homology"/>
<dbReference type="PANTHER" id="PTHR42879">
    <property type="entry name" value="3-OXOACYL-(ACYL-CARRIER-PROTEIN) REDUCTASE"/>
    <property type="match status" value="1"/>
</dbReference>
<dbReference type="KEGG" id="tvo:TVG1479238"/>